<dbReference type="Pfam" id="PF21722">
    <property type="entry name" value="Gly_rich_2"/>
    <property type="match status" value="1"/>
</dbReference>
<proteinExistence type="predicted"/>
<feature type="compositionally biased region" description="Low complexity" evidence="1">
    <location>
        <begin position="135"/>
        <end position="154"/>
    </location>
</feature>
<sequence length="192" mass="18403">MAASGFTAHAAALTSYTTPGTYQYRIPVWCRFIEIILCGSGRGGNGNSNALPGAGGNAGGWAAITLERGVDIPWTLLDITIVVTDGGAGGTGSVFVGGQGTNGSAVTAAISGTVILSAPGGTGERSGNQAGGSPGPYSYGGQTYPGGAETTTGSGTPGNPPGGGGRGGNGNTFGGFNGGKGAPGVGHVRARQ</sequence>
<accession>A0ABD6QFC3</accession>
<evidence type="ECO:0000313" key="3">
    <source>
        <dbReference type="EMBL" id="OMC36979.1"/>
    </source>
</evidence>
<evidence type="ECO:0000259" key="2">
    <source>
        <dbReference type="Pfam" id="PF21722"/>
    </source>
</evidence>
<feature type="compositionally biased region" description="Gly residues" evidence="1">
    <location>
        <begin position="120"/>
        <end position="134"/>
    </location>
</feature>
<feature type="compositionally biased region" description="Gly residues" evidence="1">
    <location>
        <begin position="161"/>
        <end position="184"/>
    </location>
</feature>
<feature type="domain" description="Glycine-rich" evidence="2">
    <location>
        <begin position="17"/>
        <end position="191"/>
    </location>
</feature>
<dbReference type="EMBL" id="MBER01000145">
    <property type="protein sequence ID" value="OMC36979.1"/>
    <property type="molecule type" value="Genomic_DNA"/>
</dbReference>
<dbReference type="AlphaFoldDB" id="A0ABD6QFC3"/>
<reference evidence="3 4" key="1">
    <citation type="submission" date="2016-07" db="EMBL/GenBank/DDBJ databases">
        <authorList>
            <person name="Sutton G."/>
            <person name="Brinkac L."/>
            <person name="Sanka R."/>
            <person name="Adams M."/>
            <person name="Lau E."/>
            <person name="Kumar A."/>
            <person name="Macaden R."/>
        </authorList>
    </citation>
    <scope>NUCLEOTIDE SEQUENCE [LARGE SCALE GENOMIC DNA]</scope>
    <source>
        <strain evidence="3 4">GA-0871</strain>
    </source>
</reference>
<evidence type="ECO:0000313" key="4">
    <source>
        <dbReference type="Proteomes" id="UP000187001"/>
    </source>
</evidence>
<organism evidence="3 4">
    <name type="scientific">Mycolicibacterium fortuitum</name>
    <name type="common">Mycobacterium fortuitum</name>
    <dbReference type="NCBI Taxonomy" id="1766"/>
    <lineage>
        <taxon>Bacteria</taxon>
        <taxon>Bacillati</taxon>
        <taxon>Actinomycetota</taxon>
        <taxon>Actinomycetes</taxon>
        <taxon>Mycobacteriales</taxon>
        <taxon>Mycobacteriaceae</taxon>
        <taxon>Mycolicibacterium</taxon>
    </lineage>
</organism>
<comment type="caution">
    <text evidence="3">The sequence shown here is derived from an EMBL/GenBank/DDBJ whole genome shotgun (WGS) entry which is preliminary data.</text>
</comment>
<dbReference type="InterPro" id="IPR049304">
    <property type="entry name" value="Gly_rich_dom"/>
</dbReference>
<gene>
    <name evidence="3" type="ORF">A5742_10420</name>
</gene>
<dbReference type="Proteomes" id="UP000187001">
    <property type="component" value="Unassembled WGS sequence"/>
</dbReference>
<feature type="region of interest" description="Disordered" evidence="1">
    <location>
        <begin position="119"/>
        <end position="192"/>
    </location>
</feature>
<protein>
    <recommendedName>
        <fullName evidence="2">Glycine-rich domain-containing protein</fullName>
    </recommendedName>
</protein>
<name>A0ABD6QFC3_MYCFO</name>
<evidence type="ECO:0000256" key="1">
    <source>
        <dbReference type="SAM" id="MobiDB-lite"/>
    </source>
</evidence>